<reference evidence="1" key="1">
    <citation type="submission" date="2021-01" db="EMBL/GenBank/DDBJ databases">
        <title>Metabolic potential, ecology and presence of endohyphal bacteria is reflected in genomic diversity of Mucoromycotina.</title>
        <authorList>
            <person name="Muszewska A."/>
            <person name="Okrasinska A."/>
            <person name="Steczkiewicz K."/>
            <person name="Drgas O."/>
            <person name="Orlowska M."/>
            <person name="Perlinska-Lenart U."/>
            <person name="Aleksandrzak-Piekarczyk T."/>
            <person name="Szatraj K."/>
            <person name="Zielenkiewicz U."/>
            <person name="Pilsyk S."/>
            <person name="Malc E."/>
            <person name="Mieczkowski P."/>
            <person name="Kruszewska J.S."/>
            <person name="Biernat P."/>
            <person name="Pawlowska J."/>
        </authorList>
    </citation>
    <scope>NUCLEOTIDE SEQUENCE</scope>
    <source>
        <strain evidence="1">WA0000018081</strain>
    </source>
</reference>
<organism evidence="1 2">
    <name type="scientific">Thamnidium elegans</name>
    <dbReference type="NCBI Taxonomy" id="101142"/>
    <lineage>
        <taxon>Eukaryota</taxon>
        <taxon>Fungi</taxon>
        <taxon>Fungi incertae sedis</taxon>
        <taxon>Mucoromycota</taxon>
        <taxon>Mucoromycotina</taxon>
        <taxon>Mucoromycetes</taxon>
        <taxon>Mucorales</taxon>
        <taxon>Mucorineae</taxon>
        <taxon>Mucoraceae</taxon>
        <taxon>Thamnidium</taxon>
    </lineage>
</organism>
<dbReference type="EMBL" id="JAEPRE010000082">
    <property type="protein sequence ID" value="KAG2233349.1"/>
    <property type="molecule type" value="Genomic_DNA"/>
</dbReference>
<dbReference type="PANTHER" id="PTHR43628:SF1">
    <property type="entry name" value="CHITIN SYNTHASE REGULATORY FACTOR 2-RELATED"/>
    <property type="match status" value="1"/>
</dbReference>
<dbReference type="Pfam" id="PF08238">
    <property type="entry name" value="Sel1"/>
    <property type="match status" value="4"/>
</dbReference>
<protein>
    <recommendedName>
        <fullName evidence="3">HCP-like protein</fullName>
    </recommendedName>
</protein>
<dbReference type="InterPro" id="IPR006597">
    <property type="entry name" value="Sel1-like"/>
</dbReference>
<dbReference type="InterPro" id="IPR052945">
    <property type="entry name" value="Mitotic_Regulator"/>
</dbReference>
<accession>A0A8H7VZX7</accession>
<evidence type="ECO:0000313" key="2">
    <source>
        <dbReference type="Proteomes" id="UP000613177"/>
    </source>
</evidence>
<keyword evidence="2" id="KW-1185">Reference proteome</keyword>
<proteinExistence type="predicted"/>
<dbReference type="InterPro" id="IPR011990">
    <property type="entry name" value="TPR-like_helical_dom_sf"/>
</dbReference>
<dbReference type="Gene3D" id="1.25.40.10">
    <property type="entry name" value="Tetratricopeptide repeat domain"/>
    <property type="match status" value="1"/>
</dbReference>
<dbReference type="GO" id="GO:0032153">
    <property type="term" value="C:cell division site"/>
    <property type="evidence" value="ECO:0007669"/>
    <property type="project" value="TreeGrafter"/>
</dbReference>
<dbReference type="Proteomes" id="UP000613177">
    <property type="component" value="Unassembled WGS sequence"/>
</dbReference>
<name>A0A8H7VZX7_9FUNG</name>
<sequence>MLRRFQSLFTRQEDGKLYNNQNESVQSWNTFTKPQSSYSQESIIQQQQQVDQHVQAGIEHHELGQLEKATHYFRLAAKQECPIGMFLYGISLRHGWGCKLNTCLAFQYLQTAAEYAVHDMLNGLASNGELIIAIYELGVSFQQGWGVTKNKETAFYYFEIAANLGDLDAMNDLAFCYTHGHGVKKNIFKAAQYYRMASKQGNVQIGNSWIWKDKYNIVDEPGWDKKLCIK</sequence>
<dbReference type="SUPFAM" id="SSF81901">
    <property type="entry name" value="HCP-like"/>
    <property type="match status" value="1"/>
</dbReference>
<dbReference type="SMART" id="SM00671">
    <property type="entry name" value="SEL1"/>
    <property type="match status" value="4"/>
</dbReference>
<dbReference type="GO" id="GO:0010972">
    <property type="term" value="P:negative regulation of G2/M transition of mitotic cell cycle"/>
    <property type="evidence" value="ECO:0007669"/>
    <property type="project" value="TreeGrafter"/>
</dbReference>
<dbReference type="AlphaFoldDB" id="A0A8H7VZX7"/>
<evidence type="ECO:0008006" key="3">
    <source>
        <dbReference type="Google" id="ProtNLM"/>
    </source>
</evidence>
<evidence type="ECO:0000313" key="1">
    <source>
        <dbReference type="EMBL" id="KAG2233349.1"/>
    </source>
</evidence>
<gene>
    <name evidence="1" type="ORF">INT48_009097</name>
</gene>
<dbReference type="PANTHER" id="PTHR43628">
    <property type="entry name" value="ACTIVATOR OF C KINASE PROTEIN 1-RELATED"/>
    <property type="match status" value="1"/>
</dbReference>
<comment type="caution">
    <text evidence="1">The sequence shown here is derived from an EMBL/GenBank/DDBJ whole genome shotgun (WGS) entry which is preliminary data.</text>
</comment>